<dbReference type="GO" id="GO:0004792">
    <property type="term" value="F:thiosulfate-cyanide sulfurtransferase activity"/>
    <property type="evidence" value="ECO:0007669"/>
    <property type="project" value="TreeGrafter"/>
</dbReference>
<accession>A0AAW9RDK5</accession>
<reference evidence="3 4" key="1">
    <citation type="submission" date="2024-02" db="EMBL/GenBank/DDBJ databases">
        <title>A novel Wenzhouxiangellaceae bacterium, isolated from coastal sediments.</title>
        <authorList>
            <person name="Du Z.-J."/>
            <person name="Ye Y.-Q."/>
            <person name="Zhang X.-Y."/>
        </authorList>
    </citation>
    <scope>NUCLEOTIDE SEQUENCE [LARGE SCALE GENOMIC DNA]</scope>
    <source>
        <strain evidence="3 4">CH-27</strain>
    </source>
</reference>
<gene>
    <name evidence="3" type="ORF">V3330_00815</name>
</gene>
<dbReference type="GO" id="GO:0008641">
    <property type="term" value="F:ubiquitin-like modifier activating enzyme activity"/>
    <property type="evidence" value="ECO:0007669"/>
    <property type="project" value="InterPro"/>
</dbReference>
<dbReference type="SUPFAM" id="SSF69572">
    <property type="entry name" value="Activating enzymes of the ubiquitin-like proteins"/>
    <property type="match status" value="1"/>
</dbReference>
<name>A0AAW9RDK5_9GAMM</name>
<dbReference type="GO" id="GO:0005829">
    <property type="term" value="C:cytosol"/>
    <property type="evidence" value="ECO:0007669"/>
    <property type="project" value="TreeGrafter"/>
</dbReference>
<keyword evidence="3" id="KW-0808">Transferase</keyword>
<dbReference type="Gene3D" id="3.40.50.720">
    <property type="entry name" value="NAD(P)-binding Rossmann-like Domain"/>
    <property type="match status" value="1"/>
</dbReference>
<protein>
    <submittedName>
        <fullName evidence="3">ThiF family adenylyltransferase</fullName>
    </submittedName>
</protein>
<comment type="caution">
    <text evidence="3">The sequence shown here is derived from an EMBL/GenBank/DDBJ whole genome shotgun (WGS) entry which is preliminary data.</text>
</comment>
<dbReference type="CDD" id="cd00757">
    <property type="entry name" value="ThiF_MoeB_HesA_family"/>
    <property type="match status" value="1"/>
</dbReference>
<dbReference type="GO" id="GO:0008146">
    <property type="term" value="F:sulfotransferase activity"/>
    <property type="evidence" value="ECO:0007669"/>
    <property type="project" value="TreeGrafter"/>
</dbReference>
<feature type="domain" description="THIF-type NAD/FAD binding fold" evidence="2">
    <location>
        <begin position="8"/>
        <end position="263"/>
    </location>
</feature>
<dbReference type="RefSeq" id="WP_354693471.1">
    <property type="nucleotide sequence ID" value="NZ_JAZHOG010000001.1"/>
</dbReference>
<dbReference type="GO" id="GO:0016779">
    <property type="term" value="F:nucleotidyltransferase activity"/>
    <property type="evidence" value="ECO:0007669"/>
    <property type="project" value="UniProtKB-KW"/>
</dbReference>
<dbReference type="InterPro" id="IPR000594">
    <property type="entry name" value="ThiF_NAD_FAD-bd"/>
</dbReference>
<keyword evidence="3" id="KW-0548">Nucleotidyltransferase</keyword>
<organism evidence="3 4">
    <name type="scientific">Elongatibacter sediminis</name>
    <dbReference type="NCBI Taxonomy" id="3119006"/>
    <lineage>
        <taxon>Bacteria</taxon>
        <taxon>Pseudomonadati</taxon>
        <taxon>Pseudomonadota</taxon>
        <taxon>Gammaproteobacteria</taxon>
        <taxon>Chromatiales</taxon>
        <taxon>Wenzhouxiangellaceae</taxon>
        <taxon>Elongatibacter</taxon>
    </lineage>
</organism>
<dbReference type="FunFam" id="3.40.50.720:FF:000080">
    <property type="entry name" value="Thiazole biosynthesis adenylyltransferase ThiF"/>
    <property type="match status" value="1"/>
</dbReference>
<keyword evidence="4" id="KW-1185">Reference proteome</keyword>
<proteinExistence type="inferred from homology"/>
<evidence type="ECO:0000259" key="2">
    <source>
        <dbReference type="Pfam" id="PF00899"/>
    </source>
</evidence>
<dbReference type="PANTHER" id="PTHR10953:SF102">
    <property type="entry name" value="ADENYLYLTRANSFERASE AND SULFURTRANSFERASE MOCS3"/>
    <property type="match status" value="1"/>
</dbReference>
<dbReference type="PANTHER" id="PTHR10953">
    <property type="entry name" value="UBIQUITIN-ACTIVATING ENZYME E1"/>
    <property type="match status" value="1"/>
</dbReference>
<comment type="similarity">
    <text evidence="1">Belongs to the HesA/MoeB/ThiF family.</text>
</comment>
<dbReference type="InterPro" id="IPR045886">
    <property type="entry name" value="ThiF/MoeB/HesA"/>
</dbReference>
<dbReference type="AlphaFoldDB" id="A0AAW9RDK5"/>
<dbReference type="EMBL" id="JAZHOG010000001">
    <property type="protein sequence ID" value="MEJ8566148.1"/>
    <property type="molecule type" value="Genomic_DNA"/>
</dbReference>
<dbReference type="InterPro" id="IPR035985">
    <property type="entry name" value="Ubiquitin-activating_enz"/>
</dbReference>
<dbReference type="Pfam" id="PF00899">
    <property type="entry name" value="ThiF"/>
    <property type="match status" value="1"/>
</dbReference>
<sequence length="366" mass="39317">MTIDLSRYNRQMLLPGFGEAGQRRLAESTALILGCGALGTVAADGLARAGVGHLIIVDRDFIELSNLQRQVLFDEDDVAEGLPKAEAARRKIARINSQVQVTAIVDDINHTNIARLAADADILVDGLDNIETRYLVNDCAVKHAIPYVYGGAVGTTGMACAILPHSADGTAWWETSPAGSHATPCLRCLFPEAPGPGENPTCDTVGVIGPAVTIVAAFEVNEALKILTGNLDRVNTRLLNLDLWSNSITQLDIGAIRESTNCPCCRQRRFDYLDGEAGSTAAALCGRNAVQLRHRQSEGGNAGLEEIAERLRRHGQVKVNEFMLRAQLTDNGQPFEVTLFADGRAIVKGTDEATVARGIYARFIGN</sequence>
<evidence type="ECO:0000313" key="3">
    <source>
        <dbReference type="EMBL" id="MEJ8566148.1"/>
    </source>
</evidence>
<evidence type="ECO:0000256" key="1">
    <source>
        <dbReference type="ARBA" id="ARBA00009919"/>
    </source>
</evidence>
<dbReference type="Proteomes" id="UP001359886">
    <property type="component" value="Unassembled WGS sequence"/>
</dbReference>
<evidence type="ECO:0000313" key="4">
    <source>
        <dbReference type="Proteomes" id="UP001359886"/>
    </source>
</evidence>